<comment type="caution">
    <text evidence="2">The sequence shown here is derived from an EMBL/GenBank/DDBJ whole genome shotgun (WGS) entry which is preliminary data.</text>
</comment>
<reference evidence="2 3" key="1">
    <citation type="journal article" date="2015" name="Genome Announc.">
        <title>Expanding the biotechnology potential of lactobacilli through comparative genomics of 213 strains and associated genera.</title>
        <authorList>
            <person name="Sun Z."/>
            <person name="Harris H.M."/>
            <person name="McCann A."/>
            <person name="Guo C."/>
            <person name="Argimon S."/>
            <person name="Zhang W."/>
            <person name="Yang X."/>
            <person name="Jeffery I.B."/>
            <person name="Cooney J.C."/>
            <person name="Kagawa T.F."/>
            <person name="Liu W."/>
            <person name="Song Y."/>
            <person name="Salvetti E."/>
            <person name="Wrobel A."/>
            <person name="Rasinkangas P."/>
            <person name="Parkhill J."/>
            <person name="Rea M.C."/>
            <person name="O'Sullivan O."/>
            <person name="Ritari J."/>
            <person name="Douillard F.P."/>
            <person name="Paul Ross R."/>
            <person name="Yang R."/>
            <person name="Briner A.E."/>
            <person name="Felis G.E."/>
            <person name="de Vos W.M."/>
            <person name="Barrangou R."/>
            <person name="Klaenhammer T.R."/>
            <person name="Caufield P.W."/>
            <person name="Cui Y."/>
            <person name="Zhang H."/>
            <person name="O'Toole P.W."/>
        </authorList>
    </citation>
    <scope>NUCLEOTIDE SEQUENCE [LARGE SCALE GENOMIC DNA]</scope>
    <source>
        <strain evidence="2 3">JCM 15530</strain>
    </source>
</reference>
<dbReference type="RefSeq" id="WP_056942600.1">
    <property type="nucleotide sequence ID" value="NZ_AZCX01000005.1"/>
</dbReference>
<keyword evidence="3" id="KW-1185">Reference proteome</keyword>
<accession>A0A0R1HMN3</accession>
<evidence type="ECO:0000313" key="2">
    <source>
        <dbReference type="EMBL" id="KRK47856.1"/>
    </source>
</evidence>
<name>A0A0R1HMN3_9LACO</name>
<proteinExistence type="predicted"/>
<evidence type="ECO:0000313" key="3">
    <source>
        <dbReference type="Proteomes" id="UP000050911"/>
    </source>
</evidence>
<dbReference type="Proteomes" id="UP000050911">
    <property type="component" value="Unassembled WGS sequence"/>
</dbReference>
<evidence type="ECO:0000259" key="1">
    <source>
        <dbReference type="PROSITE" id="PS50965"/>
    </source>
</evidence>
<dbReference type="STRING" id="1302272.FC96_GL002061"/>
<dbReference type="PATRIC" id="fig|1302272.5.peg.2107"/>
<dbReference type="Pfam" id="PF08378">
    <property type="entry name" value="NERD"/>
    <property type="match status" value="1"/>
</dbReference>
<organism evidence="2 3">
    <name type="scientific">Secundilactobacillus kimchicus JCM 15530</name>
    <dbReference type="NCBI Taxonomy" id="1302272"/>
    <lineage>
        <taxon>Bacteria</taxon>
        <taxon>Bacillati</taxon>
        <taxon>Bacillota</taxon>
        <taxon>Bacilli</taxon>
        <taxon>Lactobacillales</taxon>
        <taxon>Lactobacillaceae</taxon>
        <taxon>Secundilactobacillus</taxon>
    </lineage>
</organism>
<dbReference type="AlphaFoldDB" id="A0A0R1HMN3"/>
<dbReference type="PROSITE" id="PS50965">
    <property type="entry name" value="NERD"/>
    <property type="match status" value="1"/>
</dbReference>
<dbReference type="EMBL" id="AZCX01000005">
    <property type="protein sequence ID" value="KRK47856.1"/>
    <property type="molecule type" value="Genomic_DNA"/>
</dbReference>
<protein>
    <recommendedName>
        <fullName evidence="1">NERD domain-containing protein</fullName>
    </recommendedName>
</protein>
<gene>
    <name evidence="2" type="ORF">FC96_GL002061</name>
</gene>
<feature type="domain" description="NERD" evidence="1">
    <location>
        <begin position="5"/>
        <end position="122"/>
    </location>
</feature>
<dbReference type="InterPro" id="IPR011528">
    <property type="entry name" value="NERD"/>
</dbReference>
<sequence>MPENYTNRGEYRTYKLLKELSDKYPEDDFHIFANLYLESDDDRDPNRQVDHLVVCRKGIFMFETKYWTGQVYHNVTRDQLISLVNPAKGQPNKAAIKLLTSLLPDKVTRENQESFTMTIKSPENIEVYNGTSNPITQVQLSGLTLNRLIDKKLRRAGIKPYIHEFVFYNYVSRSGDDEVIDLNGVLDKPYSDDYNDWGEGFTNASRLRKFYQDVHDNLPDKLGLKPRQVEKITDLIHRQIVLD</sequence>